<gene>
    <name evidence="1" type="ORF">mMyoMyo1_011994</name>
</gene>
<sequence length="141" mass="14856">MTVGGLMAGDHALFTSRRAVLPAELQGEQGLTGVSGVGPDLKSRFPSDLGLCSLLARNKQAWYKCEARGCCPALQPRPTSPGLTGDRALGAASPHSTPLLDRHRANMDAEAQLGCSTSRCCWVGVVLQGPELVRPHRRGPG</sequence>
<dbReference type="AlphaFoldDB" id="A0A7J7WVY1"/>
<comment type="caution">
    <text evidence="1">The sequence shown here is derived from an EMBL/GenBank/DDBJ whole genome shotgun (WGS) entry which is preliminary data.</text>
</comment>
<dbReference type="EMBL" id="JABWUV010000007">
    <property type="protein sequence ID" value="KAF6341593.1"/>
    <property type="molecule type" value="Genomic_DNA"/>
</dbReference>
<protein>
    <submittedName>
        <fullName evidence="1">Uncharacterized protein</fullName>
    </submittedName>
</protein>
<name>A0A7J7WVY1_MYOMY</name>
<keyword evidence="2" id="KW-1185">Reference proteome</keyword>
<proteinExistence type="predicted"/>
<evidence type="ECO:0000313" key="1">
    <source>
        <dbReference type="EMBL" id="KAF6341593.1"/>
    </source>
</evidence>
<evidence type="ECO:0000313" key="2">
    <source>
        <dbReference type="Proteomes" id="UP000527355"/>
    </source>
</evidence>
<reference evidence="1 2" key="1">
    <citation type="journal article" date="2020" name="Nature">
        <title>Six reference-quality genomes reveal evolution of bat adaptations.</title>
        <authorList>
            <person name="Jebb D."/>
            <person name="Huang Z."/>
            <person name="Pippel M."/>
            <person name="Hughes G.M."/>
            <person name="Lavrichenko K."/>
            <person name="Devanna P."/>
            <person name="Winkler S."/>
            <person name="Jermiin L.S."/>
            <person name="Skirmuntt E.C."/>
            <person name="Katzourakis A."/>
            <person name="Burkitt-Gray L."/>
            <person name="Ray D.A."/>
            <person name="Sullivan K.A.M."/>
            <person name="Roscito J.G."/>
            <person name="Kirilenko B.M."/>
            <person name="Davalos L.M."/>
            <person name="Corthals A.P."/>
            <person name="Power M.L."/>
            <person name="Jones G."/>
            <person name="Ransome R.D."/>
            <person name="Dechmann D.K.N."/>
            <person name="Locatelli A.G."/>
            <person name="Puechmaille S.J."/>
            <person name="Fedrigo O."/>
            <person name="Jarvis E.D."/>
            <person name="Hiller M."/>
            <person name="Vernes S.C."/>
            <person name="Myers E.W."/>
            <person name="Teeling E.C."/>
        </authorList>
    </citation>
    <scope>NUCLEOTIDE SEQUENCE [LARGE SCALE GENOMIC DNA]</scope>
    <source>
        <strain evidence="1">MMyoMyo1</strain>
        <tissue evidence="1">Flight muscle</tissue>
    </source>
</reference>
<organism evidence="1 2">
    <name type="scientific">Myotis myotis</name>
    <name type="common">Greater mouse-eared bat</name>
    <name type="synonym">Vespertilio myotis</name>
    <dbReference type="NCBI Taxonomy" id="51298"/>
    <lineage>
        <taxon>Eukaryota</taxon>
        <taxon>Metazoa</taxon>
        <taxon>Chordata</taxon>
        <taxon>Craniata</taxon>
        <taxon>Vertebrata</taxon>
        <taxon>Euteleostomi</taxon>
        <taxon>Mammalia</taxon>
        <taxon>Eutheria</taxon>
        <taxon>Laurasiatheria</taxon>
        <taxon>Chiroptera</taxon>
        <taxon>Yangochiroptera</taxon>
        <taxon>Vespertilionidae</taxon>
        <taxon>Myotis</taxon>
    </lineage>
</organism>
<dbReference type="Proteomes" id="UP000527355">
    <property type="component" value="Unassembled WGS sequence"/>
</dbReference>
<accession>A0A7J7WVY1</accession>